<proteinExistence type="predicted"/>
<sequence length="172" mass="18356">MNQQQNLEDYISSTSSSSLSTGSSSNFPNVSGQDQPHRHQHGGAHTVNLPIAGKNLSQSPVSALPHTAPVCKTSAATTATTTAATPNSQSFGSSSSRLSNMFSALWIGKRKKKPTTGDFKQALDKLDKLTAKTVKQEMKMMDILREWGLGLPDSASRDLVANISNILTGKLK</sequence>
<keyword evidence="3" id="KW-1185">Reference proteome</keyword>
<evidence type="ECO:0000313" key="2">
    <source>
        <dbReference type="EMBL" id="CDO56460.1"/>
    </source>
</evidence>
<evidence type="ECO:0000256" key="1">
    <source>
        <dbReference type="SAM" id="MobiDB-lite"/>
    </source>
</evidence>
<protein>
    <submittedName>
        <fullName evidence="2">Uncharacterized protein</fullName>
    </submittedName>
</protein>
<dbReference type="EMBL" id="CCBN010000015">
    <property type="protein sequence ID" value="CDO56460.1"/>
    <property type="molecule type" value="Genomic_DNA"/>
</dbReference>
<accession>A0A0J9XGP8</accession>
<feature type="compositionally biased region" description="Low complexity" evidence="1">
    <location>
        <begin position="12"/>
        <end position="25"/>
    </location>
</feature>
<comment type="caution">
    <text evidence="2">The sequence shown here is derived from an EMBL/GenBank/DDBJ whole genome shotgun (WGS) entry which is preliminary data.</text>
</comment>
<feature type="region of interest" description="Disordered" evidence="1">
    <location>
        <begin position="1"/>
        <end position="50"/>
    </location>
</feature>
<reference evidence="2" key="1">
    <citation type="submission" date="2014-03" db="EMBL/GenBank/DDBJ databases">
        <authorList>
            <person name="Casaregola S."/>
        </authorList>
    </citation>
    <scope>NUCLEOTIDE SEQUENCE [LARGE SCALE GENOMIC DNA]</scope>
    <source>
        <strain evidence="2">CLIB 918</strain>
    </source>
</reference>
<gene>
    <name evidence="2" type="ORF">BN980_GECA15s01511g</name>
</gene>
<dbReference type="Proteomes" id="UP000242525">
    <property type="component" value="Unassembled WGS sequence"/>
</dbReference>
<organism evidence="2 3">
    <name type="scientific">Geotrichum candidum</name>
    <name type="common">Oospora lactis</name>
    <name type="synonym">Dipodascus geotrichum</name>
    <dbReference type="NCBI Taxonomy" id="1173061"/>
    <lineage>
        <taxon>Eukaryota</taxon>
        <taxon>Fungi</taxon>
        <taxon>Dikarya</taxon>
        <taxon>Ascomycota</taxon>
        <taxon>Saccharomycotina</taxon>
        <taxon>Dipodascomycetes</taxon>
        <taxon>Dipodascales</taxon>
        <taxon>Dipodascaceae</taxon>
        <taxon>Geotrichum</taxon>
    </lineage>
</organism>
<dbReference type="AlphaFoldDB" id="A0A0J9XGP8"/>
<name>A0A0J9XGP8_GEOCN</name>
<evidence type="ECO:0000313" key="3">
    <source>
        <dbReference type="Proteomes" id="UP000242525"/>
    </source>
</evidence>